<accession>A0ABP8KGX6</accession>
<feature type="transmembrane region" description="Helical" evidence="1">
    <location>
        <begin position="352"/>
        <end position="385"/>
    </location>
</feature>
<feature type="transmembrane region" description="Helical" evidence="1">
    <location>
        <begin position="145"/>
        <end position="162"/>
    </location>
</feature>
<feature type="transmembrane region" description="Helical" evidence="1">
    <location>
        <begin position="43"/>
        <end position="63"/>
    </location>
</feature>
<sequence length="406" mass="40688">MAERVGIGVPIGAGIVCALVGFTSSFAVVLAGLRAVGADAAQATSGLIAVGLAMGVAALLLSWRFRMPITCAWSTPGAALLISTGAIAGGWPAAVGAFVVTGALFVLTGLWPALSSLVARIPAPIAQAMLAGVLLPLCMAPVTGLSHNPAAIAPVLLVWLVLLKLAPRLAVPGAFVAALVVIVVSLIHSGHAPGASAFVPHLAWTAPHVTLQAVTGIVIPLYVVTMASQNIPGVAVMGTYGYRVPWRASLTVTGVGSMAAAAFGGHAINLAAITAALAAAPEADPDRERRWVAGFTAGCVYVVLAGLSAGLIAVVLDAPAGVVQAVAGVALLGAFSSSAAGAMAEESARIPAAVAFVIAASGTAIAGIGSAFWALLVGIVVYLVFRWQRHRPVREEDPQECPKSVV</sequence>
<feature type="transmembrane region" description="Helical" evidence="1">
    <location>
        <begin position="121"/>
        <end position="139"/>
    </location>
</feature>
<keyword evidence="3" id="KW-1185">Reference proteome</keyword>
<feature type="transmembrane region" description="Helical" evidence="1">
    <location>
        <begin position="70"/>
        <end position="88"/>
    </location>
</feature>
<feature type="transmembrane region" description="Helical" evidence="1">
    <location>
        <begin position="7"/>
        <end position="31"/>
    </location>
</feature>
<feature type="transmembrane region" description="Helical" evidence="1">
    <location>
        <begin position="169"/>
        <end position="189"/>
    </location>
</feature>
<evidence type="ECO:0000256" key="1">
    <source>
        <dbReference type="SAM" id="Phobius"/>
    </source>
</evidence>
<dbReference type="NCBIfam" id="TIGR00843">
    <property type="entry name" value="benE"/>
    <property type="match status" value="1"/>
</dbReference>
<evidence type="ECO:0000313" key="2">
    <source>
        <dbReference type="EMBL" id="GAA4406123.1"/>
    </source>
</evidence>
<feature type="transmembrane region" description="Helical" evidence="1">
    <location>
        <begin position="248"/>
        <end position="279"/>
    </location>
</feature>
<dbReference type="Proteomes" id="UP001500635">
    <property type="component" value="Unassembled WGS sequence"/>
</dbReference>
<feature type="transmembrane region" description="Helical" evidence="1">
    <location>
        <begin position="94"/>
        <end position="114"/>
    </location>
</feature>
<proteinExistence type="predicted"/>
<keyword evidence="1" id="KW-1133">Transmembrane helix</keyword>
<dbReference type="PANTHER" id="PTHR30199">
    <property type="entry name" value="MFS FAMILY TRANSPORTER, PREDICTED SUBSTRATE BENZOATE"/>
    <property type="match status" value="1"/>
</dbReference>
<name>A0ABP8KGX6_9ACTN</name>
<feature type="transmembrane region" description="Helical" evidence="1">
    <location>
        <begin position="209"/>
        <end position="227"/>
    </location>
</feature>
<reference evidence="3" key="1">
    <citation type="journal article" date="2019" name="Int. J. Syst. Evol. Microbiol.">
        <title>The Global Catalogue of Microorganisms (GCM) 10K type strain sequencing project: providing services to taxonomists for standard genome sequencing and annotation.</title>
        <authorList>
            <consortium name="The Broad Institute Genomics Platform"/>
            <consortium name="The Broad Institute Genome Sequencing Center for Infectious Disease"/>
            <person name="Wu L."/>
            <person name="Ma J."/>
        </authorList>
    </citation>
    <scope>NUCLEOTIDE SEQUENCE [LARGE SCALE GENOMIC DNA]</scope>
    <source>
        <strain evidence="3">JCM 17688</strain>
    </source>
</reference>
<feature type="transmembrane region" description="Helical" evidence="1">
    <location>
        <begin position="322"/>
        <end position="340"/>
    </location>
</feature>
<protein>
    <submittedName>
        <fullName evidence="2">Benzoate/H(+) symporter BenE family transporter</fullName>
    </submittedName>
</protein>
<feature type="transmembrane region" description="Helical" evidence="1">
    <location>
        <begin position="291"/>
        <end position="315"/>
    </location>
</feature>
<dbReference type="InterPro" id="IPR004711">
    <property type="entry name" value="Benzoate_Transporter"/>
</dbReference>
<comment type="caution">
    <text evidence="2">The sequence shown here is derived from an EMBL/GenBank/DDBJ whole genome shotgun (WGS) entry which is preliminary data.</text>
</comment>
<keyword evidence="1" id="KW-0812">Transmembrane</keyword>
<keyword evidence="1" id="KW-0472">Membrane</keyword>
<gene>
    <name evidence="2" type="ORF">GCM10023147_49550</name>
</gene>
<evidence type="ECO:0000313" key="3">
    <source>
        <dbReference type="Proteomes" id="UP001500635"/>
    </source>
</evidence>
<dbReference type="RefSeq" id="WP_345001334.1">
    <property type="nucleotide sequence ID" value="NZ_BAABFR010000150.1"/>
</dbReference>
<dbReference type="EMBL" id="BAABFR010000150">
    <property type="protein sequence ID" value="GAA4406123.1"/>
    <property type="molecule type" value="Genomic_DNA"/>
</dbReference>
<dbReference type="Pfam" id="PF03594">
    <property type="entry name" value="BenE"/>
    <property type="match status" value="1"/>
</dbReference>
<organism evidence="2 3">
    <name type="scientific">Tsukamurella soli</name>
    <dbReference type="NCBI Taxonomy" id="644556"/>
    <lineage>
        <taxon>Bacteria</taxon>
        <taxon>Bacillati</taxon>
        <taxon>Actinomycetota</taxon>
        <taxon>Actinomycetes</taxon>
        <taxon>Mycobacteriales</taxon>
        <taxon>Tsukamurellaceae</taxon>
        <taxon>Tsukamurella</taxon>
    </lineage>
</organism>
<dbReference type="PANTHER" id="PTHR30199:SF0">
    <property type="entry name" value="INNER MEMBRANE PROTEIN YDCO"/>
    <property type="match status" value="1"/>
</dbReference>